<reference evidence="4" key="2">
    <citation type="submission" date="2023-07" db="EMBL/GenBank/DDBJ databases">
        <title>Identification of Pectobacterium versatile causing blackleg of potato from New York State with a whole genome sequencing approach.</title>
        <authorList>
            <person name="Ma X."/>
            <person name="Swingle B."/>
        </authorList>
    </citation>
    <scope>NUCLEOTIDE SEQUENCE [LARGE SCALE GENOMIC DNA]</scope>
    <source>
        <strain evidence="4">NY1588A</strain>
    </source>
</reference>
<dbReference type="KEGG" id="ppar:A8F97_08375"/>
<evidence type="ECO:0000313" key="3">
    <source>
        <dbReference type="Proteomes" id="UP000269665"/>
    </source>
</evidence>
<evidence type="ECO:0000313" key="1">
    <source>
        <dbReference type="EMBL" id="MBI0555351.1"/>
    </source>
</evidence>
<reference evidence="1" key="3">
    <citation type="submission" date="2024-05" db="EMBL/GenBank/DDBJ databases">
        <title>Identification of Pectobacterium versatile causing blackleg of potato from New York State with a whole genome sequencing approach.</title>
        <authorList>
            <person name="Ma X."/>
            <person name="Swingle B."/>
        </authorList>
    </citation>
    <scope>NUCLEOTIDE SEQUENCE</scope>
    <source>
        <strain evidence="1">NY1588A</strain>
    </source>
</reference>
<dbReference type="EMBL" id="PSZG01000001">
    <property type="protein sequence ID" value="RKO76052.1"/>
    <property type="molecule type" value="Genomic_DNA"/>
</dbReference>
<gene>
    <name evidence="2" type="ORF">C5E00_04285</name>
    <name evidence="1" type="ORF">F6Q06_12740</name>
</gene>
<dbReference type="AlphaFoldDB" id="A0A8B3FCW9"/>
<name>A0A8B3FCW9_PECPM</name>
<dbReference type="GeneID" id="45849473"/>
<proteinExistence type="predicted"/>
<reference evidence="2 3" key="1">
    <citation type="journal article" date="2018" name="BMC Genomics">
        <title>High genomic variability in the plant pathogenic bacterium Pectobacterium parmentieri deciphered from de novo assembled complete genomes.</title>
        <authorList>
            <person name="Zoledowska S."/>
            <person name="Motyka-Pomagruk A."/>
            <person name="Sledz W."/>
            <person name="Mengoni A."/>
            <person name="Lojkowska E."/>
        </authorList>
    </citation>
    <scope>NUCLEOTIDE SEQUENCE [LARGE SCALE GENOMIC DNA]</scope>
    <source>
        <strain evidence="2 3">IFB5626</strain>
    </source>
</reference>
<protein>
    <submittedName>
        <fullName evidence="2">Uncharacterized protein</fullName>
    </submittedName>
</protein>
<dbReference type="Proteomes" id="UP000269665">
    <property type="component" value="Unassembled WGS sequence"/>
</dbReference>
<evidence type="ECO:0000313" key="4">
    <source>
        <dbReference type="Proteomes" id="UP001194579"/>
    </source>
</evidence>
<dbReference type="EMBL" id="WABS01000023">
    <property type="protein sequence ID" value="MBI0555351.1"/>
    <property type="molecule type" value="Genomic_DNA"/>
</dbReference>
<accession>A0A8B3FCW9</accession>
<keyword evidence="4" id="KW-1185">Reference proteome</keyword>
<dbReference type="RefSeq" id="WP_033071399.1">
    <property type="nucleotide sequence ID" value="NC_017845.1"/>
</dbReference>
<sequence length="96" mass="10868">MKVTLCDAGAYSFYEISLSVNEMFTHRGGIVAKTKRQKKTEPPECSDPKIVRKATFPLINFPKRHWPTDRGHADAHSMMICGNRPSLLIKPARVNK</sequence>
<dbReference type="Proteomes" id="UP001194579">
    <property type="component" value="Unassembled WGS sequence"/>
</dbReference>
<comment type="caution">
    <text evidence="2">The sequence shown here is derived from an EMBL/GenBank/DDBJ whole genome shotgun (WGS) entry which is preliminary data.</text>
</comment>
<evidence type="ECO:0000313" key="2">
    <source>
        <dbReference type="EMBL" id="RKO76052.1"/>
    </source>
</evidence>
<organism evidence="2 3">
    <name type="scientific">Pectobacterium parmentieri</name>
    <dbReference type="NCBI Taxonomy" id="1905730"/>
    <lineage>
        <taxon>Bacteria</taxon>
        <taxon>Pseudomonadati</taxon>
        <taxon>Pseudomonadota</taxon>
        <taxon>Gammaproteobacteria</taxon>
        <taxon>Enterobacterales</taxon>
        <taxon>Pectobacteriaceae</taxon>
        <taxon>Pectobacterium</taxon>
    </lineage>
</organism>